<dbReference type="EMBL" id="DVIT01000019">
    <property type="protein sequence ID" value="HIS46931.1"/>
    <property type="molecule type" value="Genomic_DNA"/>
</dbReference>
<dbReference type="NCBIfam" id="TIGR01784">
    <property type="entry name" value="T_den_put_tspse"/>
    <property type="match status" value="1"/>
</dbReference>
<dbReference type="PANTHER" id="PTHR41317">
    <property type="entry name" value="PD-(D_E)XK NUCLEASE FAMILY TRANSPOSASE"/>
    <property type="match status" value="1"/>
</dbReference>
<name>A0A9D1F3U5_9FIRM</name>
<dbReference type="Pfam" id="PF12784">
    <property type="entry name" value="PDDEXK_2"/>
    <property type="match status" value="1"/>
</dbReference>
<sequence>MEEYILSNEFQKLTIKDSFMFAAVMSDEEQCRKLLEIALDMKILSVRVITEKTFSYHPDYHGVRLDVFAVENDTQRHFNVEMQVERPKSLPRRTRYYHSQMDMDLLAAGADYNLLPNTYVIFICDFAIFHSGPRLYRYTFHNRCDEDGRVLDDGHITILLSVTVQPAELLPAKIHLKSPSAMGFLHS</sequence>
<dbReference type="PANTHER" id="PTHR41317:SF1">
    <property type="entry name" value="PD-(D_E)XK NUCLEASE FAMILY TRANSPOSASE"/>
    <property type="match status" value="1"/>
</dbReference>
<evidence type="ECO:0000313" key="1">
    <source>
        <dbReference type="EMBL" id="HIS46931.1"/>
    </source>
</evidence>
<accession>A0A9D1F3U5</accession>
<reference evidence="1" key="2">
    <citation type="journal article" date="2021" name="PeerJ">
        <title>Extensive microbial diversity within the chicken gut microbiome revealed by metagenomics and culture.</title>
        <authorList>
            <person name="Gilroy R."/>
            <person name="Ravi A."/>
            <person name="Getino M."/>
            <person name="Pursley I."/>
            <person name="Horton D.L."/>
            <person name="Alikhan N.F."/>
            <person name="Baker D."/>
            <person name="Gharbi K."/>
            <person name="Hall N."/>
            <person name="Watson M."/>
            <person name="Adriaenssens E.M."/>
            <person name="Foster-Nyarko E."/>
            <person name="Jarju S."/>
            <person name="Secka A."/>
            <person name="Antonio M."/>
            <person name="Oren A."/>
            <person name="Chaudhuri R.R."/>
            <person name="La Ragione R."/>
            <person name="Hildebrand F."/>
            <person name="Pallen M.J."/>
        </authorList>
    </citation>
    <scope>NUCLEOTIDE SEQUENCE</scope>
    <source>
        <strain evidence="1">CHK178-757</strain>
    </source>
</reference>
<organism evidence="1 2">
    <name type="scientific">Candidatus Scybalocola faecigallinarum</name>
    <dbReference type="NCBI Taxonomy" id="2840941"/>
    <lineage>
        <taxon>Bacteria</taxon>
        <taxon>Bacillati</taxon>
        <taxon>Bacillota</taxon>
        <taxon>Clostridia</taxon>
        <taxon>Lachnospirales</taxon>
        <taxon>Lachnospiraceae</taxon>
        <taxon>Lachnospiraceae incertae sedis</taxon>
        <taxon>Candidatus Scybalocola (ex Gilroy et al. 2021)</taxon>
    </lineage>
</organism>
<proteinExistence type="predicted"/>
<protein>
    <submittedName>
        <fullName evidence="1">Rpn family recombination-promoting nuclease/putative transposase</fullName>
    </submittedName>
</protein>
<dbReference type="InterPro" id="IPR010106">
    <property type="entry name" value="RpnA"/>
</dbReference>
<dbReference type="AlphaFoldDB" id="A0A9D1F3U5"/>
<evidence type="ECO:0000313" key="2">
    <source>
        <dbReference type="Proteomes" id="UP000823927"/>
    </source>
</evidence>
<gene>
    <name evidence="1" type="ORF">IAB46_05075</name>
</gene>
<comment type="caution">
    <text evidence="1">The sequence shown here is derived from an EMBL/GenBank/DDBJ whole genome shotgun (WGS) entry which is preliminary data.</text>
</comment>
<reference evidence="1" key="1">
    <citation type="submission" date="2020-10" db="EMBL/GenBank/DDBJ databases">
        <authorList>
            <person name="Gilroy R."/>
        </authorList>
    </citation>
    <scope>NUCLEOTIDE SEQUENCE</scope>
    <source>
        <strain evidence="1">CHK178-757</strain>
    </source>
</reference>
<dbReference type="Proteomes" id="UP000823927">
    <property type="component" value="Unassembled WGS sequence"/>
</dbReference>